<organism evidence="1">
    <name type="scientific">marine sediment metagenome</name>
    <dbReference type="NCBI Taxonomy" id="412755"/>
    <lineage>
        <taxon>unclassified sequences</taxon>
        <taxon>metagenomes</taxon>
        <taxon>ecological metagenomes</taxon>
    </lineage>
</organism>
<accession>A0A0F8Y8A5</accession>
<reference evidence="1" key="1">
    <citation type="journal article" date="2015" name="Nature">
        <title>Complex archaea that bridge the gap between prokaryotes and eukaryotes.</title>
        <authorList>
            <person name="Spang A."/>
            <person name="Saw J.H."/>
            <person name="Jorgensen S.L."/>
            <person name="Zaremba-Niedzwiedzka K."/>
            <person name="Martijn J."/>
            <person name="Lind A.E."/>
            <person name="van Eijk R."/>
            <person name="Schleper C."/>
            <person name="Guy L."/>
            <person name="Ettema T.J."/>
        </authorList>
    </citation>
    <scope>NUCLEOTIDE SEQUENCE</scope>
</reference>
<dbReference type="AlphaFoldDB" id="A0A0F8Y8A5"/>
<sequence>MEQSDLKIMIHKAVSLSIVNNMIVECASGHYKATIVLNDGSEHVSGASNPGLAIKNAIHTLAENEIKRHGYT</sequence>
<proteinExistence type="predicted"/>
<name>A0A0F8Y8A5_9ZZZZ</name>
<gene>
    <name evidence="1" type="ORF">LCGC14_2851980</name>
</gene>
<protein>
    <submittedName>
        <fullName evidence="1">Uncharacterized protein</fullName>
    </submittedName>
</protein>
<comment type="caution">
    <text evidence="1">The sequence shown here is derived from an EMBL/GenBank/DDBJ whole genome shotgun (WGS) entry which is preliminary data.</text>
</comment>
<dbReference type="EMBL" id="LAZR01054877">
    <property type="protein sequence ID" value="KKK77598.1"/>
    <property type="molecule type" value="Genomic_DNA"/>
</dbReference>
<feature type="non-terminal residue" evidence="1">
    <location>
        <position position="72"/>
    </location>
</feature>
<evidence type="ECO:0000313" key="1">
    <source>
        <dbReference type="EMBL" id="KKK77598.1"/>
    </source>
</evidence>